<dbReference type="GO" id="GO:0016301">
    <property type="term" value="F:kinase activity"/>
    <property type="evidence" value="ECO:0007669"/>
    <property type="project" value="UniProtKB-KW"/>
</dbReference>
<sequence length="490" mass="54343">MKSARNCKTTTDSPMKDKLNDEADKVAQSTSINDKAVKGLSCWKSRTYARKVSNQKATGKNKRKFDELALTSVTPLLSPKAPIITTGSQQTLPVVVAPMGLQSPLLFRKFQLQLFPIDDATRKGLEEDNYHPYLELTVANRKKISSVIKHLNFKWGNSYRASTDLMLFPYDARVENLASYRKWTLNDYDVTTSDVYDVLGRPAIFRLRYGWFSSINAGCSYLSSTSHSLINFVEYPNKNVADLDKQASTLMQECERLSTEPPQKRSDCATSTDEPNQPAENLKSGNNAMLSLVDCLSNISFGALYSKIEEEVEGAKHSHQLGSEKNINPQYLPISCDSFDAAIAAHISRYQPTNHSTKMPQSSILDAEDTCNPFSFHNFTSSNNQAQSGDPSISPSSQKLESDIVSLSNALSPTLERDDTHLADVLLTNERDQSEEVKVDTNMKNNHFKGLDMLWPPPIGPCEVATSSRLMISSDSNGLTGSVSNFCDIS</sequence>
<evidence type="ECO:0000256" key="1">
    <source>
        <dbReference type="ARBA" id="ARBA00023125"/>
    </source>
</evidence>
<keyword evidence="1" id="KW-0238">DNA-binding</keyword>
<feature type="compositionally biased region" description="Polar residues" evidence="3">
    <location>
        <begin position="268"/>
        <end position="283"/>
    </location>
</feature>
<feature type="region of interest" description="Disordered" evidence="3">
    <location>
        <begin position="256"/>
        <end position="283"/>
    </location>
</feature>
<dbReference type="EMBL" id="KZ451903">
    <property type="protein sequence ID" value="PKA64528.1"/>
    <property type="molecule type" value="Genomic_DNA"/>
</dbReference>
<evidence type="ECO:0000313" key="4">
    <source>
        <dbReference type="EMBL" id="PKA64528.1"/>
    </source>
</evidence>
<dbReference type="GO" id="GO:0003677">
    <property type="term" value="F:DNA binding"/>
    <property type="evidence" value="ECO:0007669"/>
    <property type="project" value="UniProtKB-KW"/>
</dbReference>
<feature type="compositionally biased region" description="Basic and acidic residues" evidence="3">
    <location>
        <begin position="256"/>
        <end position="267"/>
    </location>
</feature>
<evidence type="ECO:0000313" key="5">
    <source>
        <dbReference type="Proteomes" id="UP000236161"/>
    </source>
</evidence>
<accession>A0A2I0B9P4</accession>
<feature type="region of interest" description="Disordered" evidence="3">
    <location>
        <begin position="1"/>
        <end position="24"/>
    </location>
</feature>
<evidence type="ECO:0000256" key="2">
    <source>
        <dbReference type="ARBA" id="ARBA00023242"/>
    </source>
</evidence>
<reference evidence="4 5" key="1">
    <citation type="journal article" date="2017" name="Nature">
        <title>The Apostasia genome and the evolution of orchids.</title>
        <authorList>
            <person name="Zhang G.Q."/>
            <person name="Liu K.W."/>
            <person name="Li Z."/>
            <person name="Lohaus R."/>
            <person name="Hsiao Y.Y."/>
            <person name="Niu S.C."/>
            <person name="Wang J.Y."/>
            <person name="Lin Y.C."/>
            <person name="Xu Q."/>
            <person name="Chen L.J."/>
            <person name="Yoshida K."/>
            <person name="Fujiwara S."/>
            <person name="Wang Z.W."/>
            <person name="Zhang Y.Q."/>
            <person name="Mitsuda N."/>
            <person name="Wang M."/>
            <person name="Liu G.H."/>
            <person name="Pecoraro L."/>
            <person name="Huang H.X."/>
            <person name="Xiao X.J."/>
            <person name="Lin M."/>
            <person name="Wu X.Y."/>
            <person name="Wu W.L."/>
            <person name="Chen Y.Y."/>
            <person name="Chang S.B."/>
            <person name="Sakamoto S."/>
            <person name="Ohme-Takagi M."/>
            <person name="Yagi M."/>
            <person name="Zeng S.J."/>
            <person name="Shen C.Y."/>
            <person name="Yeh C.M."/>
            <person name="Luo Y.B."/>
            <person name="Tsai W.C."/>
            <person name="Van de Peer Y."/>
            <person name="Liu Z.J."/>
        </authorList>
    </citation>
    <scope>NUCLEOTIDE SEQUENCE [LARGE SCALE GENOMIC DNA]</scope>
    <source>
        <strain evidence="5">cv. Shenzhen</strain>
        <tissue evidence="4">Stem</tissue>
    </source>
</reference>
<keyword evidence="5" id="KW-1185">Reference proteome</keyword>
<dbReference type="OrthoDB" id="745018at2759"/>
<keyword evidence="2" id="KW-0539">Nucleus</keyword>
<dbReference type="InterPro" id="IPR055315">
    <property type="entry name" value="Cramped-like"/>
</dbReference>
<organism evidence="4 5">
    <name type="scientific">Apostasia shenzhenica</name>
    <dbReference type="NCBI Taxonomy" id="1088818"/>
    <lineage>
        <taxon>Eukaryota</taxon>
        <taxon>Viridiplantae</taxon>
        <taxon>Streptophyta</taxon>
        <taxon>Embryophyta</taxon>
        <taxon>Tracheophyta</taxon>
        <taxon>Spermatophyta</taxon>
        <taxon>Magnoliopsida</taxon>
        <taxon>Liliopsida</taxon>
        <taxon>Asparagales</taxon>
        <taxon>Orchidaceae</taxon>
        <taxon>Apostasioideae</taxon>
        <taxon>Apostasia</taxon>
    </lineage>
</organism>
<dbReference type="GO" id="GO:0003682">
    <property type="term" value="F:chromatin binding"/>
    <property type="evidence" value="ECO:0007669"/>
    <property type="project" value="InterPro"/>
</dbReference>
<protein>
    <submittedName>
        <fullName evidence="4">TSL-kinase interacting protein 1</fullName>
    </submittedName>
</protein>
<feature type="compositionally biased region" description="Polar residues" evidence="3">
    <location>
        <begin position="1"/>
        <end position="13"/>
    </location>
</feature>
<evidence type="ECO:0000256" key="3">
    <source>
        <dbReference type="SAM" id="MobiDB-lite"/>
    </source>
</evidence>
<dbReference type="STRING" id="1088818.A0A2I0B9P4"/>
<feature type="compositionally biased region" description="Basic and acidic residues" evidence="3">
    <location>
        <begin position="14"/>
        <end position="24"/>
    </location>
</feature>
<proteinExistence type="predicted"/>
<dbReference type="GO" id="GO:0005634">
    <property type="term" value="C:nucleus"/>
    <property type="evidence" value="ECO:0007669"/>
    <property type="project" value="TreeGrafter"/>
</dbReference>
<name>A0A2I0B9P4_9ASPA</name>
<dbReference type="PANTHER" id="PTHR21677:SF1">
    <property type="entry name" value="PROTEIN CRAMPED-LIKE"/>
    <property type="match status" value="1"/>
</dbReference>
<gene>
    <name evidence="4" type="primary">TKI1</name>
    <name evidence="4" type="ORF">AXF42_Ash007273</name>
</gene>
<dbReference type="Proteomes" id="UP000236161">
    <property type="component" value="Unassembled WGS sequence"/>
</dbReference>
<keyword evidence="4" id="KW-0418">Kinase</keyword>
<dbReference type="AlphaFoldDB" id="A0A2I0B9P4"/>
<feature type="region of interest" description="Disordered" evidence="3">
    <location>
        <begin position="376"/>
        <end position="400"/>
    </location>
</feature>
<dbReference type="PANTHER" id="PTHR21677">
    <property type="entry name" value="CRAMPED PROTEIN"/>
    <property type="match status" value="1"/>
</dbReference>
<keyword evidence="4" id="KW-0808">Transferase</keyword>
<dbReference type="GO" id="GO:0007389">
    <property type="term" value="P:pattern specification process"/>
    <property type="evidence" value="ECO:0007669"/>
    <property type="project" value="TreeGrafter"/>
</dbReference>